<proteinExistence type="predicted"/>
<keyword evidence="1" id="KW-0678">Repressor</keyword>
<dbReference type="InterPro" id="IPR009057">
    <property type="entry name" value="Homeodomain-like_sf"/>
</dbReference>
<dbReference type="SUPFAM" id="SSF48498">
    <property type="entry name" value="Tetracyclin repressor-like, C-terminal domain"/>
    <property type="match status" value="1"/>
</dbReference>
<sequence length="222" mass="24491">MSMTVAKEARRYHAPRRAEQAAATRDAIISAASTLFAERGYAATTMAAIAKEARVTPKSVYAVAEKPQLLLLAVDRAIVGDDEPVPLLDRPEMRALLAARDPRAQARLAARMGAPTLLRLYPLYRAFEQAAATDPALREAWSDYQRRRHTDTRRVIRAVADAGGLRPGLSADRATDTLWALVGWHPVALLVEERGWSQTQLTRWLEDVFVSLLGPAPGNDDR</sequence>
<evidence type="ECO:0000256" key="4">
    <source>
        <dbReference type="ARBA" id="ARBA00023163"/>
    </source>
</evidence>
<dbReference type="EMBL" id="JAEACQ010000195">
    <property type="protein sequence ID" value="MBL7628791.1"/>
    <property type="molecule type" value="Genomic_DNA"/>
</dbReference>
<keyword evidence="2" id="KW-0805">Transcription regulation</keyword>
<evidence type="ECO:0000313" key="7">
    <source>
        <dbReference type="EMBL" id="MBL7628791.1"/>
    </source>
</evidence>
<organism evidence="7 8">
    <name type="scientific">Frankia nepalensis</name>
    <dbReference type="NCBI Taxonomy" id="1836974"/>
    <lineage>
        <taxon>Bacteria</taxon>
        <taxon>Bacillati</taxon>
        <taxon>Actinomycetota</taxon>
        <taxon>Actinomycetes</taxon>
        <taxon>Frankiales</taxon>
        <taxon>Frankiaceae</taxon>
        <taxon>Frankia</taxon>
    </lineage>
</organism>
<name>A0A937RB41_9ACTN</name>
<dbReference type="Gene3D" id="1.10.10.60">
    <property type="entry name" value="Homeodomain-like"/>
    <property type="match status" value="1"/>
</dbReference>
<dbReference type="Proteomes" id="UP000604475">
    <property type="component" value="Unassembled WGS sequence"/>
</dbReference>
<evidence type="ECO:0000256" key="5">
    <source>
        <dbReference type="PROSITE-ProRule" id="PRU00335"/>
    </source>
</evidence>
<keyword evidence="4" id="KW-0804">Transcription</keyword>
<feature type="DNA-binding region" description="H-T-H motif" evidence="5">
    <location>
        <begin position="45"/>
        <end position="64"/>
    </location>
</feature>
<keyword evidence="3 5" id="KW-0238">DNA-binding</keyword>
<evidence type="ECO:0000256" key="2">
    <source>
        <dbReference type="ARBA" id="ARBA00023015"/>
    </source>
</evidence>
<dbReference type="GO" id="GO:0000976">
    <property type="term" value="F:transcription cis-regulatory region binding"/>
    <property type="evidence" value="ECO:0007669"/>
    <property type="project" value="TreeGrafter"/>
</dbReference>
<evidence type="ECO:0000313" key="8">
    <source>
        <dbReference type="Proteomes" id="UP000604475"/>
    </source>
</evidence>
<dbReference type="InterPro" id="IPR050109">
    <property type="entry name" value="HTH-type_TetR-like_transc_reg"/>
</dbReference>
<evidence type="ECO:0000259" key="6">
    <source>
        <dbReference type="PROSITE" id="PS50977"/>
    </source>
</evidence>
<protein>
    <submittedName>
        <fullName evidence="7">TetR/AcrR family transcriptional regulator</fullName>
    </submittedName>
</protein>
<dbReference type="Pfam" id="PF00440">
    <property type="entry name" value="TetR_N"/>
    <property type="match status" value="1"/>
</dbReference>
<dbReference type="Gene3D" id="1.10.357.10">
    <property type="entry name" value="Tetracycline Repressor, domain 2"/>
    <property type="match status" value="1"/>
</dbReference>
<dbReference type="InterPro" id="IPR039538">
    <property type="entry name" value="BetI_C"/>
</dbReference>
<dbReference type="Pfam" id="PF13977">
    <property type="entry name" value="TetR_C_6"/>
    <property type="match status" value="1"/>
</dbReference>
<reference evidence="7" key="1">
    <citation type="submission" date="2020-12" db="EMBL/GenBank/DDBJ databases">
        <title>Genomic characterization of non-nitrogen-fixing Frankia strains.</title>
        <authorList>
            <person name="Carlos-Shanley C."/>
            <person name="Guerra T."/>
            <person name="Hahn D."/>
        </authorList>
    </citation>
    <scope>NUCLEOTIDE SEQUENCE</scope>
    <source>
        <strain evidence="7">CN6</strain>
    </source>
</reference>
<dbReference type="PANTHER" id="PTHR30055:SF223">
    <property type="entry name" value="HTH-TYPE TRANSCRIPTIONAL REGULATOR UIDR"/>
    <property type="match status" value="1"/>
</dbReference>
<dbReference type="SUPFAM" id="SSF46689">
    <property type="entry name" value="Homeodomain-like"/>
    <property type="match status" value="1"/>
</dbReference>
<keyword evidence="8" id="KW-1185">Reference proteome</keyword>
<evidence type="ECO:0000256" key="3">
    <source>
        <dbReference type="ARBA" id="ARBA00023125"/>
    </source>
</evidence>
<dbReference type="GO" id="GO:0003700">
    <property type="term" value="F:DNA-binding transcription factor activity"/>
    <property type="evidence" value="ECO:0007669"/>
    <property type="project" value="TreeGrafter"/>
</dbReference>
<dbReference type="InterPro" id="IPR036271">
    <property type="entry name" value="Tet_transcr_reg_TetR-rel_C_sf"/>
</dbReference>
<dbReference type="PANTHER" id="PTHR30055">
    <property type="entry name" value="HTH-TYPE TRANSCRIPTIONAL REGULATOR RUTR"/>
    <property type="match status" value="1"/>
</dbReference>
<gene>
    <name evidence="7" type="ORF">I7412_16840</name>
</gene>
<dbReference type="PROSITE" id="PS50977">
    <property type="entry name" value="HTH_TETR_2"/>
    <property type="match status" value="1"/>
</dbReference>
<feature type="domain" description="HTH tetR-type" evidence="6">
    <location>
        <begin position="22"/>
        <end position="82"/>
    </location>
</feature>
<accession>A0A937RB41</accession>
<evidence type="ECO:0000256" key="1">
    <source>
        <dbReference type="ARBA" id="ARBA00022491"/>
    </source>
</evidence>
<dbReference type="AlphaFoldDB" id="A0A937RB41"/>
<comment type="caution">
    <text evidence="7">The sequence shown here is derived from an EMBL/GenBank/DDBJ whole genome shotgun (WGS) entry which is preliminary data.</text>
</comment>
<dbReference type="InterPro" id="IPR001647">
    <property type="entry name" value="HTH_TetR"/>
</dbReference>